<dbReference type="SUPFAM" id="SSF50939">
    <property type="entry name" value="Sialidases"/>
    <property type="match status" value="1"/>
</dbReference>
<name>A0A517Q9T6_9PLAN</name>
<dbReference type="InterPro" id="IPR036278">
    <property type="entry name" value="Sialidase_sf"/>
</dbReference>
<evidence type="ECO:0000313" key="2">
    <source>
        <dbReference type="Proteomes" id="UP000315647"/>
    </source>
</evidence>
<proteinExistence type="predicted"/>
<dbReference type="Proteomes" id="UP000315647">
    <property type="component" value="Chromosome"/>
</dbReference>
<dbReference type="AlphaFoldDB" id="A0A517Q9T6"/>
<dbReference type="InterPro" id="IPR015943">
    <property type="entry name" value="WD40/YVTN_repeat-like_dom_sf"/>
</dbReference>
<organism evidence="1 2">
    <name type="scientific">Gimesia panareensis</name>
    <dbReference type="NCBI Taxonomy" id="2527978"/>
    <lineage>
        <taxon>Bacteria</taxon>
        <taxon>Pseudomonadati</taxon>
        <taxon>Planctomycetota</taxon>
        <taxon>Planctomycetia</taxon>
        <taxon>Planctomycetales</taxon>
        <taxon>Planctomycetaceae</taxon>
        <taxon>Gimesia</taxon>
    </lineage>
</organism>
<dbReference type="Gene3D" id="2.120.10.10">
    <property type="match status" value="1"/>
</dbReference>
<keyword evidence="2" id="KW-1185">Reference proteome</keyword>
<sequence>MRFKKDLVVLFLIISALTIWFLRPSSPWAEVTSPSPFPSVPQETQPALVCSRQIPPLAGFISPKPVVAADPTGNVLIVAHGFTNAPLGSDILVWRSNDRGETWTPPVNLTHQAQDGEIFFDPWLETDRRGHYYFIHVLRSDGRPFLRRSKDSGQTWSSVLPIEWKSCDRPVLSVSSNGRRLVVASSLGEIVDHGPADHTRNQSTNFRFSSGIFNSQDYGDSWNKVSSPFDAEHAIPFSVVCNDEDAIAVSWIVAGHGSRSVVTVTTNSGKTWTTTTLVESLQPDRQHPFNGERFPVLALDGQSGLHVAYVTAGATVVMIRHTPDWKDWNEARRLSSETAEEVRMAAIDACGSMVHVTWLERVDTNWHAYYRGSRDFGQTWSPALCLSEAMVLADNTVANGFQITSDDDQSSVRDDGTGRVHAVWSIQGGRVIHAIIDWLQKPLSTEK</sequence>
<evidence type="ECO:0000313" key="1">
    <source>
        <dbReference type="EMBL" id="QDT28386.1"/>
    </source>
</evidence>
<dbReference type="EMBL" id="CP037421">
    <property type="protein sequence ID" value="QDT28386.1"/>
    <property type="molecule type" value="Genomic_DNA"/>
</dbReference>
<reference evidence="1 2" key="1">
    <citation type="submission" date="2019-03" db="EMBL/GenBank/DDBJ databases">
        <title>Deep-cultivation of Planctomycetes and their phenomic and genomic characterization uncovers novel biology.</title>
        <authorList>
            <person name="Wiegand S."/>
            <person name="Jogler M."/>
            <person name="Boedeker C."/>
            <person name="Pinto D."/>
            <person name="Vollmers J."/>
            <person name="Rivas-Marin E."/>
            <person name="Kohn T."/>
            <person name="Peeters S.H."/>
            <person name="Heuer A."/>
            <person name="Rast P."/>
            <person name="Oberbeckmann S."/>
            <person name="Bunk B."/>
            <person name="Jeske O."/>
            <person name="Meyerdierks A."/>
            <person name="Storesund J.E."/>
            <person name="Kallscheuer N."/>
            <person name="Luecker S."/>
            <person name="Lage O.M."/>
            <person name="Pohl T."/>
            <person name="Merkel B.J."/>
            <person name="Hornburger P."/>
            <person name="Mueller R.-W."/>
            <person name="Bruemmer F."/>
            <person name="Labrenz M."/>
            <person name="Spormann A.M."/>
            <person name="Op den Camp H."/>
            <person name="Overmann J."/>
            <person name="Amann R."/>
            <person name="Jetten M.S.M."/>
            <person name="Mascher T."/>
            <person name="Medema M.H."/>
            <person name="Devos D.P."/>
            <person name="Kaster A.-K."/>
            <person name="Ovreas L."/>
            <person name="Rohde M."/>
            <person name="Galperin M.Y."/>
            <person name="Jogler C."/>
        </authorList>
    </citation>
    <scope>NUCLEOTIDE SEQUENCE [LARGE SCALE GENOMIC DNA]</scope>
    <source>
        <strain evidence="1 2">Enr10</strain>
    </source>
</reference>
<dbReference type="CDD" id="cd15482">
    <property type="entry name" value="Sialidase_non-viral"/>
    <property type="match status" value="1"/>
</dbReference>
<accession>A0A517Q9T6</accession>
<dbReference type="Gene3D" id="2.130.10.10">
    <property type="entry name" value="YVTN repeat-like/Quinoprotein amine dehydrogenase"/>
    <property type="match status" value="1"/>
</dbReference>
<gene>
    <name evidence="1" type="ORF">Enr10x_37280</name>
</gene>
<evidence type="ECO:0008006" key="3">
    <source>
        <dbReference type="Google" id="ProtNLM"/>
    </source>
</evidence>
<protein>
    <recommendedName>
        <fullName evidence="3">BNR/Asp-box repeat protein</fullName>
    </recommendedName>
</protein>